<name>A0A3M7Q438_BRAPC</name>
<feature type="domain" description="TIR" evidence="1">
    <location>
        <begin position="363"/>
        <end position="453"/>
    </location>
</feature>
<protein>
    <recommendedName>
        <fullName evidence="1">TIR domain-containing protein</fullName>
    </recommendedName>
</protein>
<dbReference type="PANTHER" id="PTHR46270">
    <property type="entry name" value="ARMADILLO-TYPE FOLD-RELATED"/>
    <property type="match status" value="1"/>
</dbReference>
<dbReference type="InterPro" id="IPR011989">
    <property type="entry name" value="ARM-like"/>
</dbReference>
<dbReference type="SUPFAM" id="SSF52200">
    <property type="entry name" value="Toll/Interleukin receptor TIR domain"/>
    <property type="match status" value="1"/>
</dbReference>
<dbReference type="AlphaFoldDB" id="A0A3M7Q438"/>
<dbReference type="Pfam" id="PF13676">
    <property type="entry name" value="TIR_2"/>
    <property type="match status" value="1"/>
</dbReference>
<dbReference type="Gene3D" id="3.40.50.10140">
    <property type="entry name" value="Toll/interleukin-1 receptor homology (TIR) domain"/>
    <property type="match status" value="1"/>
</dbReference>
<dbReference type="STRING" id="10195.A0A3M7Q438"/>
<sequence>MNSQSLTTVIKIGNILKSLKKLPESEYESDQCLEYLKKIDNSFNDEKSLRADIAKTMVEHQYPEIALKCLKFYTRKNLFENEQTWPCSFYLLRSIWNYSDINSDLAIACTGFIPILLDFLTNECLLSSDEEVNLSDKYKSLIIKSSKLRGLYLKDEKLFKLSLNIMNNIAHQPETKIAFQHNQTSKILKNLTQTIDSEHLRVLIYLILAQIVNENEFDKLNDPSNEVIESITSYIKDSLKKDRRYKGISTNEYLECLAKLAVTKSNKIKIYETGILSVLKQILSSSSLVDEQVHVLTCLWNLCFDEKVCEVLKKDKELNQIVGNIQNISPCEQMQKKADGIMFTLNDLGKKIDPKVQLKNNHVMISYNWASRDMCIKIKDELKARGIQVWIDVEQIYGSTLSSMAEAVENASVFLMCVSEKYYQSPNCRLEAEYAVKLQKPIIPLIMQQDYTPLGWLGIIIGGKIFYKFYGPRLNFEHTISSAIKEINRYYQEEKPKSRQSTSSNNSSSVCNNLSITYNNNLNGSNGIEYHRKGGSFSTRQSNDSINSKQSNVIEWSTKDVKSWLISLSMSPWIGDSDIFDNINGNLLKELYEIKKSAPEFFYSMIKSKLANNSHTLKHKPNGSYSMSDFSLADLLKLSHELDELFKTKY</sequence>
<dbReference type="EMBL" id="REGN01007554">
    <property type="protein sequence ID" value="RNA05952.1"/>
    <property type="molecule type" value="Genomic_DNA"/>
</dbReference>
<dbReference type="Proteomes" id="UP000276133">
    <property type="component" value="Unassembled WGS sequence"/>
</dbReference>
<evidence type="ECO:0000313" key="3">
    <source>
        <dbReference type="Proteomes" id="UP000276133"/>
    </source>
</evidence>
<organism evidence="2 3">
    <name type="scientific">Brachionus plicatilis</name>
    <name type="common">Marine rotifer</name>
    <name type="synonym">Brachionus muelleri</name>
    <dbReference type="NCBI Taxonomy" id="10195"/>
    <lineage>
        <taxon>Eukaryota</taxon>
        <taxon>Metazoa</taxon>
        <taxon>Spiralia</taxon>
        <taxon>Gnathifera</taxon>
        <taxon>Rotifera</taxon>
        <taxon>Eurotatoria</taxon>
        <taxon>Monogononta</taxon>
        <taxon>Pseudotrocha</taxon>
        <taxon>Ploima</taxon>
        <taxon>Brachionidae</taxon>
        <taxon>Brachionus</taxon>
    </lineage>
</organism>
<dbReference type="SUPFAM" id="SSF48371">
    <property type="entry name" value="ARM repeat"/>
    <property type="match status" value="1"/>
</dbReference>
<proteinExistence type="predicted"/>
<evidence type="ECO:0000313" key="2">
    <source>
        <dbReference type="EMBL" id="RNA05952.1"/>
    </source>
</evidence>
<reference evidence="2 3" key="1">
    <citation type="journal article" date="2018" name="Sci. Rep.">
        <title>Genomic signatures of local adaptation to the degree of environmental predictability in rotifers.</title>
        <authorList>
            <person name="Franch-Gras L."/>
            <person name="Hahn C."/>
            <person name="Garcia-Roger E.M."/>
            <person name="Carmona M.J."/>
            <person name="Serra M."/>
            <person name="Gomez A."/>
        </authorList>
    </citation>
    <scope>NUCLEOTIDE SEQUENCE [LARGE SCALE GENOMIC DNA]</scope>
    <source>
        <strain evidence="2">HYR1</strain>
    </source>
</reference>
<dbReference type="InterPro" id="IPR035897">
    <property type="entry name" value="Toll_tir_struct_dom_sf"/>
</dbReference>
<accession>A0A3M7Q438</accession>
<keyword evidence="3" id="KW-1185">Reference proteome</keyword>
<dbReference type="InterPro" id="IPR016024">
    <property type="entry name" value="ARM-type_fold"/>
</dbReference>
<dbReference type="PANTHER" id="PTHR46270:SF2">
    <property type="entry name" value="TIR DOMAIN-CONTAINING PROTEIN"/>
    <property type="match status" value="1"/>
</dbReference>
<dbReference type="GO" id="GO:0007165">
    <property type="term" value="P:signal transduction"/>
    <property type="evidence" value="ECO:0007669"/>
    <property type="project" value="InterPro"/>
</dbReference>
<evidence type="ECO:0000259" key="1">
    <source>
        <dbReference type="Pfam" id="PF13676"/>
    </source>
</evidence>
<dbReference type="OrthoDB" id="2148946at2759"/>
<dbReference type="Gene3D" id="1.25.10.10">
    <property type="entry name" value="Leucine-rich Repeat Variant"/>
    <property type="match status" value="1"/>
</dbReference>
<comment type="caution">
    <text evidence="2">The sequence shown here is derived from an EMBL/GenBank/DDBJ whole genome shotgun (WGS) entry which is preliminary data.</text>
</comment>
<dbReference type="InterPro" id="IPR000157">
    <property type="entry name" value="TIR_dom"/>
</dbReference>
<gene>
    <name evidence="2" type="ORF">BpHYR1_032704</name>
</gene>